<keyword evidence="1" id="KW-1133">Transmembrane helix</keyword>
<evidence type="ECO:0000313" key="2">
    <source>
        <dbReference type="EMBL" id="KAB2954292.1"/>
    </source>
</evidence>
<dbReference type="OrthoDB" id="9997409at2"/>
<evidence type="ECO:0000313" key="3">
    <source>
        <dbReference type="Proteomes" id="UP000468766"/>
    </source>
</evidence>
<feature type="transmembrane region" description="Helical" evidence="1">
    <location>
        <begin position="6"/>
        <end position="23"/>
    </location>
</feature>
<evidence type="ECO:0000256" key="1">
    <source>
        <dbReference type="SAM" id="Phobius"/>
    </source>
</evidence>
<accession>A0A6I0F5N1</accession>
<reference evidence="2 3" key="1">
    <citation type="submission" date="2019-10" db="EMBL/GenBank/DDBJ databases">
        <title>Whole-genome sequence of the extremophile Heliorestis acidaminivorans DSM 24790.</title>
        <authorList>
            <person name="Kyndt J.A."/>
            <person name="Meyer T.E."/>
        </authorList>
    </citation>
    <scope>NUCLEOTIDE SEQUENCE [LARGE SCALE GENOMIC DNA]</scope>
    <source>
        <strain evidence="2 3">DSM 24790</strain>
    </source>
</reference>
<gene>
    <name evidence="2" type="ORF">F9B85_00945</name>
</gene>
<dbReference type="AlphaFoldDB" id="A0A6I0F5N1"/>
<proteinExistence type="predicted"/>
<protein>
    <submittedName>
        <fullName evidence="2">Uncharacterized protein</fullName>
    </submittedName>
</protein>
<dbReference type="RefSeq" id="WP_151617738.1">
    <property type="nucleotide sequence ID" value="NZ_WBXO01000001.1"/>
</dbReference>
<keyword evidence="1" id="KW-0472">Membrane</keyword>
<sequence>MAEVIIAISILAIVAWIFLKPGYQHHSQELFEKNALEGIEIRRYKLKRTRGEDIFKRQL</sequence>
<name>A0A6I0F5N1_9FIRM</name>
<comment type="caution">
    <text evidence="2">The sequence shown here is derived from an EMBL/GenBank/DDBJ whole genome shotgun (WGS) entry which is preliminary data.</text>
</comment>
<dbReference type="Proteomes" id="UP000468766">
    <property type="component" value="Unassembled WGS sequence"/>
</dbReference>
<organism evidence="2 3">
    <name type="scientific">Heliorestis acidaminivorans</name>
    <dbReference type="NCBI Taxonomy" id="553427"/>
    <lineage>
        <taxon>Bacteria</taxon>
        <taxon>Bacillati</taxon>
        <taxon>Bacillota</taxon>
        <taxon>Clostridia</taxon>
        <taxon>Eubacteriales</taxon>
        <taxon>Heliobacteriaceae</taxon>
        <taxon>Heliorestis</taxon>
    </lineage>
</organism>
<keyword evidence="3" id="KW-1185">Reference proteome</keyword>
<keyword evidence="1" id="KW-0812">Transmembrane</keyword>
<dbReference type="EMBL" id="WBXO01000001">
    <property type="protein sequence ID" value="KAB2954292.1"/>
    <property type="molecule type" value="Genomic_DNA"/>
</dbReference>